<evidence type="ECO:0000313" key="6">
    <source>
        <dbReference type="Proteomes" id="UP000006875"/>
    </source>
</evidence>
<dbReference type="HOGENOM" id="CLU_050164_2_0_0"/>
<evidence type="ECO:0000259" key="4">
    <source>
        <dbReference type="PROSITE" id="PS51770"/>
    </source>
</evidence>
<dbReference type="CDD" id="cd03442">
    <property type="entry name" value="BFIT_BACH"/>
    <property type="match status" value="1"/>
</dbReference>
<dbReference type="STRING" id="572544.Ilyop_0463"/>
<evidence type="ECO:0000256" key="3">
    <source>
        <dbReference type="PROSITE-ProRule" id="PRU01106"/>
    </source>
</evidence>
<organism evidence="5 6">
    <name type="scientific">Ilyobacter polytropus (strain ATCC 51220 / DSM 2926 / LMG 16218 / CuHBu1)</name>
    <dbReference type="NCBI Taxonomy" id="572544"/>
    <lineage>
        <taxon>Bacteria</taxon>
        <taxon>Fusobacteriati</taxon>
        <taxon>Fusobacteriota</taxon>
        <taxon>Fusobacteriia</taxon>
        <taxon>Fusobacteriales</taxon>
        <taxon>Fusobacteriaceae</taxon>
        <taxon>Ilyobacter</taxon>
    </lineage>
</organism>
<gene>
    <name evidence="5" type="ordered locus">Ilyop_0463</name>
</gene>
<dbReference type="InterPro" id="IPR006683">
    <property type="entry name" value="Thioestr_dom"/>
</dbReference>
<dbReference type="eggNOG" id="COG1607">
    <property type="taxonomic scope" value="Bacteria"/>
</dbReference>
<dbReference type="InterPro" id="IPR033120">
    <property type="entry name" value="HOTDOG_ACOT"/>
</dbReference>
<dbReference type="InterPro" id="IPR040170">
    <property type="entry name" value="Cytosol_ACT"/>
</dbReference>
<dbReference type="PANTHER" id="PTHR11049:SF5">
    <property type="entry name" value="ACYL-COA THIOESTER HYDROLASE YCIA"/>
    <property type="match status" value="1"/>
</dbReference>
<dbReference type="Proteomes" id="UP000006875">
    <property type="component" value="Chromosome"/>
</dbReference>
<dbReference type="InterPro" id="IPR029069">
    <property type="entry name" value="HotDog_dom_sf"/>
</dbReference>
<dbReference type="Gene3D" id="3.10.129.10">
    <property type="entry name" value="Hotdog Thioesterase"/>
    <property type="match status" value="1"/>
</dbReference>
<dbReference type="EMBL" id="CP002281">
    <property type="protein sequence ID" value="ADO82251.1"/>
    <property type="molecule type" value="Genomic_DNA"/>
</dbReference>
<dbReference type="KEGG" id="ipo:Ilyop_0463"/>
<keyword evidence="2 3" id="KW-0378">Hydrolase</keyword>
<keyword evidence="6" id="KW-1185">Reference proteome</keyword>
<name>E3HBA0_ILYPC</name>
<dbReference type="PANTHER" id="PTHR11049">
    <property type="entry name" value="ACYL COENZYME A THIOESTER HYDROLASE"/>
    <property type="match status" value="1"/>
</dbReference>
<dbReference type="SUPFAM" id="SSF54637">
    <property type="entry name" value="Thioesterase/thiol ester dehydrase-isomerase"/>
    <property type="match status" value="1"/>
</dbReference>
<dbReference type="Pfam" id="PF03061">
    <property type="entry name" value="4HBT"/>
    <property type="match status" value="1"/>
</dbReference>
<feature type="domain" description="HotDog ACOT-type" evidence="4">
    <location>
        <begin position="10"/>
        <end position="123"/>
    </location>
</feature>
<proteinExistence type="inferred from homology"/>
<comment type="similarity">
    <text evidence="1">Belongs to the acyl coenzyme A hydrolase family.</text>
</comment>
<dbReference type="GO" id="GO:0009062">
    <property type="term" value="P:fatty acid catabolic process"/>
    <property type="evidence" value="ECO:0007669"/>
    <property type="project" value="TreeGrafter"/>
</dbReference>
<dbReference type="OrthoDB" id="9791628at2"/>
<accession>E3HBA0</accession>
<dbReference type="RefSeq" id="WP_013386921.1">
    <property type="nucleotide sequence ID" value="NC_014632.1"/>
</dbReference>
<protein>
    <submittedName>
        <fullName evidence="5">Thioesterase superfamily protein</fullName>
    </submittedName>
</protein>
<reference evidence="5 6" key="1">
    <citation type="journal article" date="2010" name="Stand. Genomic Sci.">
        <title>Complete genome sequence of Ilyobacter polytropus type strain (CuHbu1).</title>
        <authorList>
            <person name="Sikorski J."/>
            <person name="Chertkov O."/>
            <person name="Lapidus A."/>
            <person name="Nolan M."/>
            <person name="Lucas S."/>
            <person name="Del Rio T.G."/>
            <person name="Tice H."/>
            <person name="Cheng J.F."/>
            <person name="Tapia R."/>
            <person name="Han C."/>
            <person name="Goodwin L."/>
            <person name="Pitluck S."/>
            <person name="Liolios K."/>
            <person name="Ivanova N."/>
            <person name="Mavromatis K."/>
            <person name="Mikhailova N."/>
            <person name="Pati A."/>
            <person name="Chen A."/>
            <person name="Palaniappan K."/>
            <person name="Land M."/>
            <person name="Hauser L."/>
            <person name="Chang Y.J."/>
            <person name="Jeffries C.D."/>
            <person name="Brambilla E."/>
            <person name="Yasawong M."/>
            <person name="Rohde M."/>
            <person name="Pukall R."/>
            <person name="Spring S."/>
            <person name="Goker M."/>
            <person name="Woyke T."/>
            <person name="Bristow J."/>
            <person name="Eisen J.A."/>
            <person name="Markowitz V."/>
            <person name="Hugenholtz P."/>
            <person name="Kyrpides N.C."/>
            <person name="Klenk H.P."/>
        </authorList>
    </citation>
    <scope>NUCLEOTIDE SEQUENCE [LARGE SCALE GENOMIC DNA]</scope>
    <source>
        <strain evidence="6">ATCC 51220 / DSM 2926 / LMG 16218 / CuHBu1</strain>
    </source>
</reference>
<evidence type="ECO:0000256" key="1">
    <source>
        <dbReference type="ARBA" id="ARBA00010458"/>
    </source>
</evidence>
<evidence type="ECO:0000256" key="2">
    <source>
        <dbReference type="ARBA" id="ARBA00022801"/>
    </source>
</evidence>
<dbReference type="PROSITE" id="PS51770">
    <property type="entry name" value="HOTDOG_ACOT"/>
    <property type="match status" value="1"/>
</dbReference>
<dbReference type="GO" id="GO:0052816">
    <property type="term" value="F:long-chain fatty acyl-CoA hydrolase activity"/>
    <property type="evidence" value="ECO:0007669"/>
    <property type="project" value="TreeGrafter"/>
</dbReference>
<sequence>MSMEYTGFQNEMEPALRLVAMPADTNPAGDVFGGWIMAQVDLAGAVIASQRAQSRIVTIKVTDFVFKEPVYVGDLVTCYGKIEKIGNTSITVKVVVCAQRNRYEKTCIKVTEATVVYVAIDEDGNPKEISK</sequence>
<evidence type="ECO:0000313" key="5">
    <source>
        <dbReference type="EMBL" id="ADO82251.1"/>
    </source>
</evidence>
<dbReference type="GO" id="GO:0005829">
    <property type="term" value="C:cytosol"/>
    <property type="evidence" value="ECO:0007669"/>
    <property type="project" value="TreeGrafter"/>
</dbReference>
<dbReference type="AlphaFoldDB" id="E3HBA0"/>
<dbReference type="GO" id="GO:0006637">
    <property type="term" value="P:acyl-CoA metabolic process"/>
    <property type="evidence" value="ECO:0007669"/>
    <property type="project" value="TreeGrafter"/>
</dbReference>